<name>A0A9W7XR11_9FUNG</name>
<evidence type="ECO:0000313" key="1">
    <source>
        <dbReference type="EMBL" id="KAJ1648333.1"/>
    </source>
</evidence>
<dbReference type="EMBL" id="JANBOH010000007">
    <property type="protein sequence ID" value="KAJ1648333.1"/>
    <property type="molecule type" value="Genomic_DNA"/>
</dbReference>
<accession>A0A9W7XR11</accession>
<reference evidence="1" key="1">
    <citation type="submission" date="2022-07" db="EMBL/GenBank/DDBJ databases">
        <title>Phylogenomic reconstructions and comparative analyses of Kickxellomycotina fungi.</title>
        <authorList>
            <person name="Reynolds N.K."/>
            <person name="Stajich J.E."/>
            <person name="Barry K."/>
            <person name="Grigoriev I.V."/>
            <person name="Crous P."/>
            <person name="Smith M.E."/>
        </authorList>
    </citation>
    <scope>NUCLEOTIDE SEQUENCE</scope>
    <source>
        <strain evidence="1">NBRC 105413</strain>
    </source>
</reference>
<dbReference type="AlphaFoldDB" id="A0A9W7XR11"/>
<evidence type="ECO:0000313" key="2">
    <source>
        <dbReference type="Proteomes" id="UP001145021"/>
    </source>
</evidence>
<protein>
    <submittedName>
        <fullName evidence="1">Uncharacterized protein</fullName>
    </submittedName>
</protein>
<proteinExistence type="predicted"/>
<sequence>MQIASDIHENWRKTSGYSVRIKPVTEDSAWILEKGVWCDIQNTIFGELPSDWKKVNYQMALLAIDTVCEEQDIEAASAMLHKKWLDCNPKKEETKKDTKERDKKEEASASYNKNDIKNMRYTELPEELRAKPAFLARTTLETISEDDEKEQYEVVYNHIYSGVLNIDPSGGLFFSGLEKEREKKCRDIIEIAKKAIEVHKQKQ</sequence>
<dbReference type="Proteomes" id="UP001145021">
    <property type="component" value="Unassembled WGS sequence"/>
</dbReference>
<keyword evidence="2" id="KW-1185">Reference proteome</keyword>
<gene>
    <name evidence="1" type="ORF">LPJ64_000386</name>
</gene>
<comment type="caution">
    <text evidence="1">The sequence shown here is derived from an EMBL/GenBank/DDBJ whole genome shotgun (WGS) entry which is preliminary data.</text>
</comment>
<organism evidence="1 2">
    <name type="scientific">Coemansia asiatica</name>
    <dbReference type="NCBI Taxonomy" id="1052880"/>
    <lineage>
        <taxon>Eukaryota</taxon>
        <taxon>Fungi</taxon>
        <taxon>Fungi incertae sedis</taxon>
        <taxon>Zoopagomycota</taxon>
        <taxon>Kickxellomycotina</taxon>
        <taxon>Kickxellomycetes</taxon>
        <taxon>Kickxellales</taxon>
        <taxon>Kickxellaceae</taxon>
        <taxon>Coemansia</taxon>
    </lineage>
</organism>